<evidence type="ECO:0000313" key="1">
    <source>
        <dbReference type="EMBL" id="VCW78869.1"/>
    </source>
</evidence>
<accession>A0A9X9LPY6</accession>
<gene>
    <name evidence="1" type="ORF">BN2614_LOCUS2</name>
</gene>
<reference evidence="1 2" key="1">
    <citation type="submission" date="2018-10" db="EMBL/GenBank/DDBJ databases">
        <authorList>
            <person name="Ekblom R."/>
            <person name="Jareborg N."/>
        </authorList>
    </citation>
    <scope>NUCLEOTIDE SEQUENCE [LARGE SCALE GENOMIC DNA]</scope>
    <source>
        <tissue evidence="1">Muscle</tissue>
    </source>
</reference>
<keyword evidence="2" id="KW-1185">Reference proteome</keyword>
<evidence type="ECO:0000313" key="2">
    <source>
        <dbReference type="Proteomes" id="UP000269945"/>
    </source>
</evidence>
<comment type="caution">
    <text evidence="1">The sequence shown here is derived from an EMBL/GenBank/DDBJ whole genome shotgun (WGS) entry which is preliminary data.</text>
</comment>
<feature type="non-terminal residue" evidence="1">
    <location>
        <position position="58"/>
    </location>
</feature>
<name>A0A9X9LPY6_GULGU</name>
<dbReference type="AlphaFoldDB" id="A0A9X9LPY6"/>
<dbReference type="EMBL" id="CYRY02010886">
    <property type="protein sequence ID" value="VCW78869.1"/>
    <property type="molecule type" value="Genomic_DNA"/>
</dbReference>
<organism evidence="1 2">
    <name type="scientific">Gulo gulo</name>
    <name type="common">Wolverine</name>
    <name type="synonym">Gluton</name>
    <dbReference type="NCBI Taxonomy" id="48420"/>
    <lineage>
        <taxon>Eukaryota</taxon>
        <taxon>Metazoa</taxon>
        <taxon>Chordata</taxon>
        <taxon>Craniata</taxon>
        <taxon>Vertebrata</taxon>
        <taxon>Euteleostomi</taxon>
        <taxon>Mammalia</taxon>
        <taxon>Eutheria</taxon>
        <taxon>Laurasiatheria</taxon>
        <taxon>Carnivora</taxon>
        <taxon>Caniformia</taxon>
        <taxon>Musteloidea</taxon>
        <taxon>Mustelidae</taxon>
        <taxon>Guloninae</taxon>
        <taxon>Gulo</taxon>
    </lineage>
</organism>
<sequence length="58" mass="6636">MGGGWLRGWNWNCVWETYHWLWQESLSEATAFLLYHSEQCPLGGHGALFSDCGLSHPL</sequence>
<dbReference type="Proteomes" id="UP000269945">
    <property type="component" value="Unassembled WGS sequence"/>
</dbReference>
<proteinExistence type="predicted"/>
<protein>
    <submittedName>
        <fullName evidence="1">Uncharacterized protein</fullName>
    </submittedName>
</protein>